<gene>
    <name evidence="1" type="ORF">CLOSPI_01961</name>
</gene>
<keyword evidence="2" id="KW-1185">Reference proteome</keyword>
<accession>B1C3Z3</accession>
<dbReference type="HOGENOM" id="CLU_2988679_0_0_9"/>
<organism evidence="1 2">
    <name type="scientific">Thomasclavelia spiroformis DSM 1552</name>
    <dbReference type="NCBI Taxonomy" id="428126"/>
    <lineage>
        <taxon>Bacteria</taxon>
        <taxon>Bacillati</taxon>
        <taxon>Bacillota</taxon>
        <taxon>Erysipelotrichia</taxon>
        <taxon>Erysipelotrichales</taxon>
        <taxon>Coprobacillaceae</taxon>
        <taxon>Thomasclavelia</taxon>
    </lineage>
</organism>
<reference evidence="1" key="1">
    <citation type="submission" date="2008-02" db="EMBL/GenBank/DDBJ databases">
        <authorList>
            <person name="Fulton L."/>
            <person name="Clifton S."/>
            <person name="Fulton B."/>
            <person name="Xu J."/>
            <person name="Minx P."/>
            <person name="Pepin K.H."/>
            <person name="Johnson M."/>
            <person name="Thiruvilangam P."/>
            <person name="Bhonagiri V."/>
            <person name="Nash W.E."/>
            <person name="Mardis E.R."/>
            <person name="Wilson R.K."/>
        </authorList>
    </citation>
    <scope>NUCLEOTIDE SEQUENCE [LARGE SCALE GENOMIC DNA]</scope>
    <source>
        <strain evidence="1">DSM 1552</strain>
    </source>
</reference>
<reference evidence="1" key="2">
    <citation type="submission" date="2014-06" db="EMBL/GenBank/DDBJ databases">
        <title>Draft genome sequence of Clostridium spiroforme (DSM 1552).</title>
        <authorList>
            <person name="Sudarsanam P."/>
            <person name="Ley R."/>
            <person name="Guruge J."/>
            <person name="Turnbaugh P.J."/>
            <person name="Mahowald M."/>
            <person name="Liep D."/>
            <person name="Gordon J."/>
        </authorList>
    </citation>
    <scope>NUCLEOTIDE SEQUENCE</scope>
    <source>
        <strain evidence="1">DSM 1552</strain>
    </source>
</reference>
<evidence type="ECO:0000313" key="2">
    <source>
        <dbReference type="Proteomes" id="UP000004910"/>
    </source>
</evidence>
<evidence type="ECO:0000313" key="1">
    <source>
        <dbReference type="EMBL" id="EDS74377.1"/>
    </source>
</evidence>
<comment type="caution">
    <text evidence="1">The sequence shown here is derived from an EMBL/GenBank/DDBJ whole genome shotgun (WGS) entry which is preliminary data.</text>
</comment>
<dbReference type="EMBL" id="ABIK02000014">
    <property type="protein sequence ID" value="EDS74377.1"/>
    <property type="molecule type" value="Genomic_DNA"/>
</dbReference>
<sequence>MCWRDIMKQNTKDYKITFHYLPTQTSLKKVLENNYLNYLKKQENDSTKRKGYLYNDK</sequence>
<dbReference type="AlphaFoldDB" id="B1C3Z3"/>
<proteinExistence type="predicted"/>
<name>B1C3Z3_9FIRM</name>
<dbReference type="STRING" id="428126.CLOSPI_01961"/>
<protein>
    <submittedName>
        <fullName evidence="1">Uncharacterized protein</fullName>
    </submittedName>
</protein>
<dbReference type="Proteomes" id="UP000004910">
    <property type="component" value="Unassembled WGS sequence"/>
</dbReference>